<sequence length="96" mass="10410">MACKAQPPSDPPRPGLLFPLGLTAIPLPSSPSLSYHSSFRSRSSPQFPTPPSSLTEQSLVPWKCPLVDPPYLCKATRRGLPFQTLEALPETQTPPT</sequence>
<gene>
    <name evidence="2" type="ORF">PGT21_034419</name>
</gene>
<comment type="caution">
    <text evidence="2">The sequence shown here is derived from an EMBL/GenBank/DDBJ whole genome shotgun (WGS) entry which is preliminary data.</text>
</comment>
<keyword evidence="3" id="KW-1185">Reference proteome</keyword>
<reference evidence="2 3" key="1">
    <citation type="submission" date="2019-05" db="EMBL/GenBank/DDBJ databases">
        <title>Emergence of the Ug99 lineage of the wheat stem rust pathogen through somatic hybridization.</title>
        <authorList>
            <person name="Li F."/>
            <person name="Upadhyaya N.M."/>
            <person name="Sperschneider J."/>
            <person name="Matny O."/>
            <person name="Nguyen-Phuc H."/>
            <person name="Mago R."/>
            <person name="Raley C."/>
            <person name="Miller M.E."/>
            <person name="Silverstein K.A.T."/>
            <person name="Henningsen E."/>
            <person name="Hirsch C.D."/>
            <person name="Visser B."/>
            <person name="Pretorius Z.A."/>
            <person name="Steffenson B.J."/>
            <person name="Schwessinger B."/>
            <person name="Dodds P.N."/>
            <person name="Figueroa M."/>
        </authorList>
    </citation>
    <scope>NUCLEOTIDE SEQUENCE [LARGE SCALE GENOMIC DNA]</scope>
    <source>
        <strain evidence="2">21-0</strain>
    </source>
</reference>
<organism evidence="2 3">
    <name type="scientific">Puccinia graminis f. sp. tritici</name>
    <dbReference type="NCBI Taxonomy" id="56615"/>
    <lineage>
        <taxon>Eukaryota</taxon>
        <taxon>Fungi</taxon>
        <taxon>Dikarya</taxon>
        <taxon>Basidiomycota</taxon>
        <taxon>Pucciniomycotina</taxon>
        <taxon>Pucciniomycetes</taxon>
        <taxon>Pucciniales</taxon>
        <taxon>Pucciniaceae</taxon>
        <taxon>Puccinia</taxon>
    </lineage>
</organism>
<protein>
    <submittedName>
        <fullName evidence="2">Uncharacterized protein</fullName>
    </submittedName>
</protein>
<accession>A0A5B0QQY3</accession>
<name>A0A5B0QQY3_PUCGR</name>
<feature type="region of interest" description="Disordered" evidence="1">
    <location>
        <begin position="32"/>
        <end position="56"/>
    </location>
</feature>
<feature type="compositionally biased region" description="Low complexity" evidence="1">
    <location>
        <begin position="32"/>
        <end position="46"/>
    </location>
</feature>
<dbReference type="EMBL" id="VSWC01000014">
    <property type="protein sequence ID" value="KAA1115264.1"/>
    <property type="molecule type" value="Genomic_DNA"/>
</dbReference>
<evidence type="ECO:0000313" key="3">
    <source>
        <dbReference type="Proteomes" id="UP000324748"/>
    </source>
</evidence>
<evidence type="ECO:0000313" key="2">
    <source>
        <dbReference type="EMBL" id="KAA1115264.1"/>
    </source>
</evidence>
<dbReference type="AlphaFoldDB" id="A0A5B0QQY3"/>
<dbReference type="Proteomes" id="UP000324748">
    <property type="component" value="Unassembled WGS sequence"/>
</dbReference>
<evidence type="ECO:0000256" key="1">
    <source>
        <dbReference type="SAM" id="MobiDB-lite"/>
    </source>
</evidence>
<proteinExistence type="predicted"/>